<name>A0A1X7UW59_AMPQE</name>
<accession>A0A1X7UW59</accession>
<dbReference type="AlphaFoldDB" id="A0A1X7UW59"/>
<organism evidence="8">
    <name type="scientific">Amphimedon queenslandica</name>
    <name type="common">Sponge</name>
    <dbReference type="NCBI Taxonomy" id="400682"/>
    <lineage>
        <taxon>Eukaryota</taxon>
        <taxon>Metazoa</taxon>
        <taxon>Porifera</taxon>
        <taxon>Demospongiae</taxon>
        <taxon>Heteroscleromorpha</taxon>
        <taxon>Haplosclerida</taxon>
        <taxon>Niphatidae</taxon>
        <taxon>Amphimedon</taxon>
    </lineage>
</organism>
<dbReference type="OrthoDB" id="378564at2759"/>
<keyword evidence="3 7" id="KW-0812">Transmembrane</keyword>
<feature type="region of interest" description="Disordered" evidence="6">
    <location>
        <begin position="1"/>
        <end position="30"/>
    </location>
</feature>
<comment type="similarity">
    <text evidence="2">Belongs to the CLPTM1 family.</text>
</comment>
<evidence type="ECO:0000256" key="1">
    <source>
        <dbReference type="ARBA" id="ARBA00004141"/>
    </source>
</evidence>
<dbReference type="STRING" id="400682.A0A1X7UW59"/>
<evidence type="ECO:0000256" key="2">
    <source>
        <dbReference type="ARBA" id="ARBA00009310"/>
    </source>
</evidence>
<evidence type="ECO:0000256" key="3">
    <source>
        <dbReference type="ARBA" id="ARBA00022692"/>
    </source>
</evidence>
<dbReference type="GO" id="GO:0012505">
    <property type="term" value="C:endomembrane system"/>
    <property type="evidence" value="ECO:0007669"/>
    <property type="project" value="TreeGrafter"/>
</dbReference>
<dbReference type="PANTHER" id="PTHR21347:SF14">
    <property type="entry name" value="LIPID SCRAMBLASE CLPTM1-RELATED"/>
    <property type="match status" value="1"/>
</dbReference>
<feature type="transmembrane region" description="Helical" evidence="7">
    <location>
        <begin position="330"/>
        <end position="348"/>
    </location>
</feature>
<feature type="compositionally biased region" description="Polar residues" evidence="6">
    <location>
        <begin position="469"/>
        <end position="484"/>
    </location>
</feature>
<sequence length="502" mass="57103">MSESSEVAPAPPATGGDQQQQQGPPRPGGWQMLKTLAIQMAFFYLITSYFRGGSNKNNTGPDGSPQEAAVNIFSFGEQAELQLYLTDVEGDELALDSAQLIWSVPLEYGNWDDGPLGDGSRTSDVTVSVPTSIQENGSWYVHVLLVKSGKAIDSEDPQYDDNALVHEIKLINRYRKQRLHKTANLLTGKADISPGSIKASDHPEGEEMKIVSYWHPNITVNVVYDENRFVKDKVPAPLDKYIQFNESGTGYSPIVYINDYWNLATEYMPMNNTVKEATFHLSYTPLSFFRFQLYASMTRDNPWAQWLGQPDQSDEDQDTLKETLLDTNPYLLGLTVIVSIIHSVFEFLAFKNGWYSFVLSMLYGFLLTFGFITMTPQLFINYKLKSVAHLPWRMLTYKALNTFIDDMFAFVIKMPTMYRIGCFRDDIVFFIYLYQRWIYRVDMKRVNEFGTSGVDEVARNQKVTKDSRQLTQESADLTQESPQSAPVDPDADIKSPIDKKED</sequence>
<feature type="region of interest" description="Disordered" evidence="6">
    <location>
        <begin position="462"/>
        <end position="502"/>
    </location>
</feature>
<evidence type="ECO:0000313" key="8">
    <source>
        <dbReference type="EnsemblMetazoa" id="Aqu2.1.32220_001"/>
    </source>
</evidence>
<feature type="compositionally biased region" description="Low complexity" evidence="6">
    <location>
        <begin position="13"/>
        <end position="30"/>
    </location>
</feature>
<keyword evidence="4 7" id="KW-1133">Transmembrane helix</keyword>
<dbReference type="Pfam" id="PF05602">
    <property type="entry name" value="CLPTM1"/>
    <property type="match status" value="1"/>
</dbReference>
<keyword evidence="5 7" id="KW-0472">Membrane</keyword>
<dbReference type="EnsemblMetazoa" id="Aqu2.1.32220_001">
    <property type="protein sequence ID" value="Aqu2.1.32220_001"/>
    <property type="gene ID" value="Aqu2.1.32220"/>
</dbReference>
<dbReference type="PANTHER" id="PTHR21347">
    <property type="entry name" value="CLEFT LIP AND PALATE ASSOCIATED TRANSMEMBRANE PROTEIN-RELATED"/>
    <property type="match status" value="1"/>
</dbReference>
<reference evidence="8" key="1">
    <citation type="submission" date="2017-05" db="UniProtKB">
        <authorList>
            <consortium name="EnsemblMetazoa"/>
        </authorList>
    </citation>
    <scope>IDENTIFICATION</scope>
</reference>
<proteinExistence type="inferred from homology"/>
<feature type="transmembrane region" description="Helical" evidence="7">
    <location>
        <begin position="354"/>
        <end position="375"/>
    </location>
</feature>
<evidence type="ECO:0000256" key="6">
    <source>
        <dbReference type="SAM" id="MobiDB-lite"/>
    </source>
</evidence>
<evidence type="ECO:0008006" key="9">
    <source>
        <dbReference type="Google" id="ProtNLM"/>
    </source>
</evidence>
<feature type="compositionally biased region" description="Basic and acidic residues" evidence="6">
    <location>
        <begin position="491"/>
        <end position="502"/>
    </location>
</feature>
<protein>
    <recommendedName>
        <fullName evidence="9">Cleft lip and palate transmembrane protein 1</fullName>
    </recommendedName>
</protein>
<comment type="subcellular location">
    <subcellularLocation>
        <location evidence="1">Membrane</location>
        <topology evidence="1">Multi-pass membrane protein</topology>
    </subcellularLocation>
</comment>
<dbReference type="InterPro" id="IPR008429">
    <property type="entry name" value="CLPTM1"/>
</dbReference>
<dbReference type="GO" id="GO:0016020">
    <property type="term" value="C:membrane"/>
    <property type="evidence" value="ECO:0007669"/>
    <property type="project" value="UniProtKB-SubCell"/>
</dbReference>
<evidence type="ECO:0000256" key="5">
    <source>
        <dbReference type="ARBA" id="ARBA00023136"/>
    </source>
</evidence>
<dbReference type="InParanoid" id="A0A1X7UW59"/>
<evidence type="ECO:0000256" key="7">
    <source>
        <dbReference type="SAM" id="Phobius"/>
    </source>
</evidence>
<evidence type="ECO:0000256" key="4">
    <source>
        <dbReference type="ARBA" id="ARBA00022989"/>
    </source>
</evidence>